<gene>
    <name evidence="7" type="ORF">DJ533_10770</name>
</gene>
<evidence type="ECO:0000259" key="6">
    <source>
        <dbReference type="PROSITE" id="PS51900"/>
    </source>
</evidence>
<feature type="domain" description="Core-binding (CB)" evidence="6">
    <location>
        <begin position="60"/>
        <end position="141"/>
    </location>
</feature>
<dbReference type="PANTHER" id="PTHR30349:SF94">
    <property type="entry name" value="INTEGRASE_RECOMBINASE HI_1414-RELATED"/>
    <property type="match status" value="1"/>
</dbReference>
<dbReference type="InterPro" id="IPR013762">
    <property type="entry name" value="Integrase-like_cat_sf"/>
</dbReference>
<dbReference type="InterPro" id="IPR050090">
    <property type="entry name" value="Tyrosine_recombinase_XerCD"/>
</dbReference>
<organism evidence="7 8">
    <name type="scientific">Acinetobacter defluvii</name>
    <dbReference type="NCBI Taxonomy" id="1871111"/>
    <lineage>
        <taxon>Bacteria</taxon>
        <taxon>Pseudomonadati</taxon>
        <taxon>Pseudomonadota</taxon>
        <taxon>Gammaproteobacteria</taxon>
        <taxon>Moraxellales</taxon>
        <taxon>Moraxellaceae</taxon>
        <taxon>Acinetobacter</taxon>
    </lineage>
</organism>
<dbReference type="GO" id="GO:0003677">
    <property type="term" value="F:DNA binding"/>
    <property type="evidence" value="ECO:0007669"/>
    <property type="project" value="UniProtKB-UniRule"/>
</dbReference>
<evidence type="ECO:0000256" key="2">
    <source>
        <dbReference type="ARBA" id="ARBA00023125"/>
    </source>
</evidence>
<dbReference type="PROSITE" id="PS51900">
    <property type="entry name" value="CB"/>
    <property type="match status" value="1"/>
</dbReference>
<dbReference type="InterPro" id="IPR010998">
    <property type="entry name" value="Integrase_recombinase_N"/>
</dbReference>
<reference evidence="7" key="1">
    <citation type="submission" date="2019-08" db="EMBL/GenBank/DDBJ databases">
        <title>The complete genome of Acinetobacter defluvii strain WCHAD010030.</title>
        <authorList>
            <person name="Hu Y."/>
            <person name="Qin J."/>
            <person name="Feng Y."/>
            <person name="Zong Z."/>
        </authorList>
    </citation>
    <scope>NUCLEOTIDE SEQUENCE</scope>
    <source>
        <strain evidence="7">WCHA30</strain>
    </source>
</reference>
<feature type="domain" description="Tyr recombinase" evidence="5">
    <location>
        <begin position="163"/>
        <end position="335"/>
    </location>
</feature>
<keyword evidence="3" id="KW-0233">DNA recombination</keyword>
<evidence type="ECO:0000313" key="8">
    <source>
        <dbReference type="Proteomes" id="UP000245977"/>
    </source>
</evidence>
<dbReference type="AlphaFoldDB" id="A0A2S2FDH9"/>
<evidence type="ECO:0000256" key="4">
    <source>
        <dbReference type="PROSITE-ProRule" id="PRU01248"/>
    </source>
</evidence>
<evidence type="ECO:0000256" key="1">
    <source>
        <dbReference type="ARBA" id="ARBA00022908"/>
    </source>
</evidence>
<dbReference type="PANTHER" id="PTHR30349">
    <property type="entry name" value="PHAGE INTEGRASE-RELATED"/>
    <property type="match status" value="1"/>
</dbReference>
<keyword evidence="2 4" id="KW-0238">DNA-binding</keyword>
<proteinExistence type="predicted"/>
<dbReference type="RefSeq" id="WP_065995094.1">
    <property type="nucleotide sequence ID" value="NZ_CP029397.2"/>
</dbReference>
<evidence type="ECO:0000256" key="3">
    <source>
        <dbReference type="ARBA" id="ARBA00023172"/>
    </source>
</evidence>
<dbReference type="GO" id="GO:0015074">
    <property type="term" value="P:DNA integration"/>
    <property type="evidence" value="ECO:0007669"/>
    <property type="project" value="UniProtKB-KW"/>
</dbReference>
<keyword evidence="1" id="KW-0229">DNA integration</keyword>
<dbReference type="CDD" id="cd00796">
    <property type="entry name" value="INT_Rci_Hp1_C"/>
    <property type="match status" value="1"/>
</dbReference>
<dbReference type="KEGG" id="adv:DJ533_10770"/>
<dbReference type="EMBL" id="CP029397">
    <property type="protein sequence ID" value="AWL29014.1"/>
    <property type="molecule type" value="Genomic_DNA"/>
</dbReference>
<dbReference type="InterPro" id="IPR044068">
    <property type="entry name" value="CB"/>
</dbReference>
<dbReference type="GO" id="GO:0006310">
    <property type="term" value="P:DNA recombination"/>
    <property type="evidence" value="ECO:0007669"/>
    <property type="project" value="UniProtKB-KW"/>
</dbReference>
<dbReference type="Pfam" id="PF00589">
    <property type="entry name" value="Phage_integrase"/>
    <property type="match status" value="1"/>
</dbReference>
<evidence type="ECO:0000259" key="5">
    <source>
        <dbReference type="PROSITE" id="PS51898"/>
    </source>
</evidence>
<dbReference type="InterPro" id="IPR002104">
    <property type="entry name" value="Integrase_catalytic"/>
</dbReference>
<protein>
    <submittedName>
        <fullName evidence="7">Integrase</fullName>
    </submittedName>
</protein>
<name>A0A2S2FDH9_9GAMM</name>
<dbReference type="OrthoDB" id="9057547at2"/>
<dbReference type="SUPFAM" id="SSF56349">
    <property type="entry name" value="DNA breaking-rejoining enzymes"/>
    <property type="match status" value="1"/>
</dbReference>
<sequence length="339" mass="39489">MKIPKPRKRGNSFRIELMFNGKRISATRDTEKECEQWAALKLLELKTGKSKEEQGIKPIFPFDQLCEKYYLEKGNKLKSARVIRNKLDNIHRILGGLATKSIHDIKPNDIVQWRNKRIQEVKSSTALREFAMFSSIISYAQKELFLIENNVWQTVVKPDKGKGRSQRISIEDQERLIQFFKWDITKKPTRVMHYTCWAMLFALETAMRQGEILAMKREHIKNGFIFLPMTKNGESRNVPLSKEAKRLLDLIPLDQDIIVPVKQKSLGRTWIRVRGEAGLNNINFHDTRHEAITRMVKIRKLPVEVLAKITGHKTIGILINTYYNPDAQDLVEMFNETES</sequence>
<dbReference type="PROSITE" id="PS51898">
    <property type="entry name" value="TYR_RECOMBINASE"/>
    <property type="match status" value="1"/>
</dbReference>
<dbReference type="Proteomes" id="UP000245977">
    <property type="component" value="Chromosome"/>
</dbReference>
<dbReference type="InterPro" id="IPR011010">
    <property type="entry name" value="DNA_brk_join_enz"/>
</dbReference>
<accession>A0A2S2FDH9</accession>
<dbReference type="STRING" id="1871111.GCA_001704615_01219"/>
<dbReference type="Gene3D" id="1.10.443.10">
    <property type="entry name" value="Intergrase catalytic core"/>
    <property type="match status" value="1"/>
</dbReference>
<keyword evidence="8" id="KW-1185">Reference proteome</keyword>
<dbReference type="Gene3D" id="1.10.150.130">
    <property type="match status" value="1"/>
</dbReference>
<evidence type="ECO:0000313" key="7">
    <source>
        <dbReference type="EMBL" id="AWL29014.1"/>
    </source>
</evidence>